<evidence type="ECO:0000313" key="1">
    <source>
        <dbReference type="EMBL" id="GGC23959.1"/>
    </source>
</evidence>
<comment type="caution">
    <text evidence="1">The sequence shown here is derived from an EMBL/GenBank/DDBJ whole genome shotgun (WGS) entry which is preliminary data.</text>
</comment>
<name>A0ABQ1LLH3_9BACT</name>
<reference evidence="2" key="1">
    <citation type="journal article" date="2019" name="Int. J. Syst. Evol. Microbiol.">
        <title>The Global Catalogue of Microorganisms (GCM) 10K type strain sequencing project: providing services to taxonomists for standard genome sequencing and annotation.</title>
        <authorList>
            <consortium name="The Broad Institute Genomics Platform"/>
            <consortium name="The Broad Institute Genome Sequencing Center for Infectious Disease"/>
            <person name="Wu L."/>
            <person name="Ma J."/>
        </authorList>
    </citation>
    <scope>NUCLEOTIDE SEQUENCE [LARGE SCALE GENOMIC DNA]</scope>
    <source>
        <strain evidence="2">CGMCC 1.10832</strain>
    </source>
</reference>
<keyword evidence="2" id="KW-1185">Reference proteome</keyword>
<protein>
    <submittedName>
        <fullName evidence="1">Uncharacterized protein</fullName>
    </submittedName>
</protein>
<evidence type="ECO:0000313" key="2">
    <source>
        <dbReference type="Proteomes" id="UP000636010"/>
    </source>
</evidence>
<accession>A0ABQ1LLH3</accession>
<sequence length="396" mass="46967">MKVLKSTILKKRKSEFGNFELVPDIGWKISQAFIDFESGLLVVSESDENEDNWIVGGGIRQIPNRQFIIDPKTGQILNHTDWSKYFNYKTTESYSEDGKLKLLTTRVHEPERNTDGIQEELINVESGQTLSTSTGVSFRKEKRETLIDGYYESIERAKSYKKQLELGEYPEGLKDKYFQSLESGSQVIEYYNEQYVYKLTFDNNRFILGKATRPKSIEEWDNYQIEILNEFALINEFWNYLSKNDNWFEVLKPRKIHPSLHYYIITWHNYLIHANELSYYSHKAINEWMNQCWDNSLNRNVYWQFCSNCKARVLYYPRYPKHACRKCVDLIKDEKGNDLDYKDKHELKYIDGEFQLVFKESDKSVKIFIGTDEYLASEARFGGVVHQKKENKHNTM</sequence>
<organism evidence="1 2">
    <name type="scientific">Marivirga lumbricoides</name>
    <dbReference type="NCBI Taxonomy" id="1046115"/>
    <lineage>
        <taxon>Bacteria</taxon>
        <taxon>Pseudomonadati</taxon>
        <taxon>Bacteroidota</taxon>
        <taxon>Cytophagia</taxon>
        <taxon>Cytophagales</taxon>
        <taxon>Marivirgaceae</taxon>
        <taxon>Marivirga</taxon>
    </lineage>
</organism>
<proteinExistence type="predicted"/>
<gene>
    <name evidence="1" type="ORF">GCM10011506_06470</name>
</gene>
<dbReference type="Proteomes" id="UP000636010">
    <property type="component" value="Unassembled WGS sequence"/>
</dbReference>
<dbReference type="EMBL" id="BMEC01000002">
    <property type="protein sequence ID" value="GGC23959.1"/>
    <property type="molecule type" value="Genomic_DNA"/>
</dbReference>